<dbReference type="PANTHER" id="PTHR24221:SF654">
    <property type="entry name" value="ATP-BINDING CASSETTE SUB-FAMILY B MEMBER 6"/>
    <property type="match status" value="1"/>
</dbReference>
<feature type="transmembrane region" description="Helical" evidence="7">
    <location>
        <begin position="35"/>
        <end position="62"/>
    </location>
</feature>
<feature type="transmembrane region" description="Helical" evidence="7">
    <location>
        <begin position="90"/>
        <end position="110"/>
    </location>
</feature>
<dbReference type="Gene3D" id="3.40.50.300">
    <property type="entry name" value="P-loop containing nucleotide triphosphate hydrolases"/>
    <property type="match status" value="1"/>
</dbReference>
<dbReference type="InterPro" id="IPR003439">
    <property type="entry name" value="ABC_transporter-like_ATP-bd"/>
</dbReference>
<keyword evidence="4 10" id="KW-0067">ATP-binding</keyword>
<dbReference type="EMBL" id="JTDI01000005">
    <property type="protein sequence ID" value="KHK90240.1"/>
    <property type="molecule type" value="Genomic_DNA"/>
</dbReference>
<dbReference type="RefSeq" id="WP_039286377.1">
    <property type="nucleotide sequence ID" value="NZ_JTDI01000005.1"/>
</dbReference>
<gene>
    <name evidence="10" type="ORF">LK12_16440</name>
</gene>
<dbReference type="GO" id="GO:0140359">
    <property type="term" value="F:ABC-type transporter activity"/>
    <property type="evidence" value="ECO:0007669"/>
    <property type="project" value="InterPro"/>
</dbReference>
<dbReference type="InterPro" id="IPR017871">
    <property type="entry name" value="ABC_transporter-like_CS"/>
</dbReference>
<keyword evidence="2 7" id="KW-0812">Transmembrane</keyword>
<dbReference type="GO" id="GO:0034040">
    <property type="term" value="F:ATPase-coupled lipid transmembrane transporter activity"/>
    <property type="evidence" value="ECO:0007669"/>
    <property type="project" value="TreeGrafter"/>
</dbReference>
<evidence type="ECO:0000313" key="11">
    <source>
        <dbReference type="Proteomes" id="UP000031057"/>
    </source>
</evidence>
<proteinExistence type="predicted"/>
<dbReference type="InterPro" id="IPR039421">
    <property type="entry name" value="Type_1_exporter"/>
</dbReference>
<comment type="caution">
    <text evidence="10">The sequence shown here is derived from an EMBL/GenBank/DDBJ whole genome shotgun (WGS) entry which is preliminary data.</text>
</comment>
<keyword evidence="5 7" id="KW-1133">Transmembrane helix</keyword>
<dbReference type="InterPro" id="IPR003593">
    <property type="entry name" value="AAA+_ATPase"/>
</dbReference>
<dbReference type="OrthoDB" id="5288711at2"/>
<evidence type="ECO:0000256" key="5">
    <source>
        <dbReference type="ARBA" id="ARBA00022989"/>
    </source>
</evidence>
<dbReference type="PROSITE" id="PS00211">
    <property type="entry name" value="ABC_TRANSPORTER_1"/>
    <property type="match status" value="1"/>
</dbReference>
<dbReference type="PROSITE" id="PS50929">
    <property type="entry name" value="ABC_TM1F"/>
    <property type="match status" value="1"/>
</dbReference>
<feature type="domain" description="ABC transporter" evidence="8">
    <location>
        <begin position="364"/>
        <end position="597"/>
    </location>
</feature>
<organism evidence="10 11">
    <name type="scientific">Novosphingobium malaysiense</name>
    <dbReference type="NCBI Taxonomy" id="1348853"/>
    <lineage>
        <taxon>Bacteria</taxon>
        <taxon>Pseudomonadati</taxon>
        <taxon>Pseudomonadota</taxon>
        <taxon>Alphaproteobacteria</taxon>
        <taxon>Sphingomonadales</taxon>
        <taxon>Sphingomonadaceae</taxon>
        <taxon>Novosphingobium</taxon>
    </lineage>
</organism>
<keyword evidence="6 7" id="KW-0472">Membrane</keyword>
<dbReference type="InterPro" id="IPR036640">
    <property type="entry name" value="ABC1_TM_sf"/>
</dbReference>
<dbReference type="AlphaFoldDB" id="A0A0B1ZLT0"/>
<dbReference type="PANTHER" id="PTHR24221">
    <property type="entry name" value="ATP-BINDING CASSETTE SUB-FAMILY B"/>
    <property type="match status" value="1"/>
</dbReference>
<dbReference type="GO" id="GO:0016887">
    <property type="term" value="F:ATP hydrolysis activity"/>
    <property type="evidence" value="ECO:0007669"/>
    <property type="project" value="InterPro"/>
</dbReference>
<dbReference type="PROSITE" id="PS50893">
    <property type="entry name" value="ABC_TRANSPORTER_2"/>
    <property type="match status" value="1"/>
</dbReference>
<dbReference type="Proteomes" id="UP000031057">
    <property type="component" value="Unassembled WGS sequence"/>
</dbReference>
<evidence type="ECO:0000256" key="6">
    <source>
        <dbReference type="ARBA" id="ARBA00023136"/>
    </source>
</evidence>
<dbReference type="Pfam" id="PF00664">
    <property type="entry name" value="ABC_membrane"/>
    <property type="match status" value="1"/>
</dbReference>
<dbReference type="SMART" id="SM00382">
    <property type="entry name" value="AAA"/>
    <property type="match status" value="1"/>
</dbReference>
<feature type="transmembrane region" description="Helical" evidence="7">
    <location>
        <begin position="166"/>
        <end position="185"/>
    </location>
</feature>
<evidence type="ECO:0000256" key="4">
    <source>
        <dbReference type="ARBA" id="ARBA00022840"/>
    </source>
</evidence>
<keyword evidence="3" id="KW-0547">Nucleotide-binding</keyword>
<reference evidence="10 11" key="1">
    <citation type="submission" date="2014-10" db="EMBL/GenBank/DDBJ databases">
        <title>Genome sequence of Novosphingobium malaysiense MUSC 273(T).</title>
        <authorList>
            <person name="Lee L.-H."/>
        </authorList>
    </citation>
    <scope>NUCLEOTIDE SEQUENCE [LARGE SCALE GENOMIC DNA]</scope>
    <source>
        <strain evidence="10 11">MUSC 273</strain>
    </source>
</reference>
<accession>A0A0B1ZLT0</accession>
<dbReference type="InterPro" id="IPR027417">
    <property type="entry name" value="P-loop_NTPase"/>
</dbReference>
<feature type="transmembrane region" description="Helical" evidence="7">
    <location>
        <begin position="191"/>
        <end position="209"/>
    </location>
</feature>
<feature type="domain" description="ABC transmembrane type-1" evidence="9">
    <location>
        <begin position="35"/>
        <end position="297"/>
    </location>
</feature>
<evidence type="ECO:0000313" key="10">
    <source>
        <dbReference type="EMBL" id="KHK90240.1"/>
    </source>
</evidence>
<evidence type="ECO:0000259" key="9">
    <source>
        <dbReference type="PROSITE" id="PS50929"/>
    </source>
</evidence>
<evidence type="ECO:0000256" key="2">
    <source>
        <dbReference type="ARBA" id="ARBA00022692"/>
    </source>
</evidence>
<protein>
    <submittedName>
        <fullName evidence="10">ATP-binding protein</fullName>
    </submittedName>
</protein>
<evidence type="ECO:0000259" key="8">
    <source>
        <dbReference type="PROSITE" id="PS50893"/>
    </source>
</evidence>
<dbReference type="STRING" id="1348853.LK12_16440"/>
<dbReference type="GO" id="GO:0005886">
    <property type="term" value="C:plasma membrane"/>
    <property type="evidence" value="ECO:0007669"/>
    <property type="project" value="UniProtKB-SubCell"/>
</dbReference>
<dbReference type="SUPFAM" id="SSF90123">
    <property type="entry name" value="ABC transporter transmembrane region"/>
    <property type="match status" value="1"/>
</dbReference>
<keyword evidence="11" id="KW-1185">Reference proteome</keyword>
<dbReference type="Pfam" id="PF00005">
    <property type="entry name" value="ABC_tran"/>
    <property type="match status" value="1"/>
</dbReference>
<dbReference type="GO" id="GO:0005524">
    <property type="term" value="F:ATP binding"/>
    <property type="evidence" value="ECO:0007669"/>
    <property type="project" value="UniProtKB-KW"/>
</dbReference>
<evidence type="ECO:0000256" key="3">
    <source>
        <dbReference type="ARBA" id="ARBA00022741"/>
    </source>
</evidence>
<sequence length="597" mass="64563">MAEADSKNRGGRIAALKDLRALLAIVPAARRSAPLLVVLGVIASLAETAGIGLVIFFLYAALGQLDDPGAVTHDFGHAAAWILQTLGGPVQLAAAIFALIVLRGVIAYVYKRVSMGLGARISEIARNTIHSQYLDVSYDFIRRREQAELMEVLGTDSWAVAAAYNAFTRLIINICAIGVFAAFLLLLSWRITLIAVFCAALVSLFLGRLSRPVTQLGASVKAEHQSMGALMLMTIQGMRAIRAYSREKAQHSAFLRSSAAARQSLVRMEKLSAAINPATEIGYLAIICLIVGGASMLRVDFHATLTIVALLYRLQPHLQEFENNSLFLAQSAPQLRSVRHMIAPEGKAFPDPGTLPMPARYERIAFRDVTFAYDGKPALDHVSFEIPHGKTTALVGASGSGKTTIVNLLLRLYEPESGDILLDGTPLGHIRREEWLQGLAVAGQDIDVVEGTLRDNVLMARHDADQSALADAYRLSGLTELLAGLEYGDRNWIGQQGLNLSGGERQRVGLARAILRAPDLLILDEATSALDTALEARIRTALDKKFSGKTVLIITHRLETVRHVDHVIRLNEGKMLGEGTPEDLLGPLSGSPLAAMN</sequence>
<dbReference type="Gene3D" id="1.20.1560.10">
    <property type="entry name" value="ABC transporter type 1, transmembrane domain"/>
    <property type="match status" value="1"/>
</dbReference>
<comment type="subcellular location">
    <subcellularLocation>
        <location evidence="1">Cell membrane</location>
        <topology evidence="1">Multi-pass membrane protein</topology>
    </subcellularLocation>
</comment>
<name>A0A0B1ZLT0_9SPHN</name>
<dbReference type="SUPFAM" id="SSF52540">
    <property type="entry name" value="P-loop containing nucleoside triphosphate hydrolases"/>
    <property type="match status" value="1"/>
</dbReference>
<dbReference type="InterPro" id="IPR011527">
    <property type="entry name" value="ABC1_TM_dom"/>
</dbReference>
<evidence type="ECO:0000256" key="7">
    <source>
        <dbReference type="SAM" id="Phobius"/>
    </source>
</evidence>
<evidence type="ECO:0000256" key="1">
    <source>
        <dbReference type="ARBA" id="ARBA00004651"/>
    </source>
</evidence>